<proteinExistence type="inferred from homology"/>
<dbReference type="InterPro" id="IPR036188">
    <property type="entry name" value="FAD/NAD-bd_sf"/>
</dbReference>
<gene>
    <name evidence="8" type="ORF">HK097_009146</name>
</gene>
<organism evidence="8 9">
    <name type="scientific">Rhizophlyctis rosea</name>
    <dbReference type="NCBI Taxonomy" id="64517"/>
    <lineage>
        <taxon>Eukaryota</taxon>
        <taxon>Fungi</taxon>
        <taxon>Fungi incertae sedis</taxon>
        <taxon>Chytridiomycota</taxon>
        <taxon>Chytridiomycota incertae sedis</taxon>
        <taxon>Chytridiomycetes</taxon>
        <taxon>Rhizophlyctidales</taxon>
        <taxon>Rhizophlyctidaceae</taxon>
        <taxon>Rhizophlyctis</taxon>
    </lineage>
</organism>
<dbReference type="PANTHER" id="PTHR43706">
    <property type="entry name" value="NADH DEHYDROGENASE"/>
    <property type="match status" value="1"/>
</dbReference>
<comment type="caution">
    <text evidence="8">The sequence shown here is derived from an EMBL/GenBank/DDBJ whole genome shotgun (WGS) entry which is preliminary data.</text>
</comment>
<reference evidence="8" key="1">
    <citation type="submission" date="2020-05" db="EMBL/GenBank/DDBJ databases">
        <title>Phylogenomic resolution of chytrid fungi.</title>
        <authorList>
            <person name="Stajich J.E."/>
            <person name="Amses K."/>
            <person name="Simmons R."/>
            <person name="Seto K."/>
            <person name="Myers J."/>
            <person name="Bonds A."/>
            <person name="Quandt C.A."/>
            <person name="Barry K."/>
            <person name="Liu P."/>
            <person name="Grigoriev I."/>
            <person name="Longcore J.E."/>
            <person name="James T.Y."/>
        </authorList>
    </citation>
    <scope>NUCLEOTIDE SEQUENCE</scope>
    <source>
        <strain evidence="8">JEL0318</strain>
    </source>
</reference>
<evidence type="ECO:0000256" key="2">
    <source>
        <dbReference type="ARBA" id="ARBA00022630"/>
    </source>
</evidence>
<sequence length="480" mass="54232">MVHPQRRWVTSIGKPRGRLVILGSGWAGLKILKGINTKDYDVVMISPRNHFVFTPLLASTAVGTLEFRAIVEPVRIHNKDAAYYQAWCDGVDLEKKELVCQPALPDAGPLGTNTKFNVAFDKLIIAVGAYSNTFGVPGVVENGFFLKEIDHARRLRARIIECFELASEPTTSDEDKLKLSFQRQRHMPTVSTSLSLPSWEVDQRESSSALNYTVTSLTSGSPNWVVPYQNIITDFIKDDLTKLYPQLMSKVQISVYDVAEKILGGFDVKLQEYAMKKFSRDGIKIKTKTFIKEVQKHKIVLKDGSEIPFGALVWATGITETPLTKSLDVTKDKRTQRVITDDFLRLLRKDGTPMQDVYALGDCAMIKDHPLPATAQVAAQQGTWLKKHLNDLAKFKEDKQPFTYHHAGSMVYTGSWKALMDRGDPTDPKHENTRTNLSGRLAWLIWRSAYLTKSVSAKNKALIPMYWFLTWLFGRDISKF</sequence>
<evidence type="ECO:0000313" key="8">
    <source>
        <dbReference type="EMBL" id="KAJ3049870.1"/>
    </source>
</evidence>
<dbReference type="Proteomes" id="UP001212841">
    <property type="component" value="Unassembled WGS sequence"/>
</dbReference>
<evidence type="ECO:0000256" key="5">
    <source>
        <dbReference type="ARBA" id="ARBA00023027"/>
    </source>
</evidence>
<dbReference type="GO" id="GO:0005739">
    <property type="term" value="C:mitochondrion"/>
    <property type="evidence" value="ECO:0007669"/>
    <property type="project" value="UniProtKB-ARBA"/>
</dbReference>
<comment type="similarity">
    <text evidence="1">Belongs to the NADH dehydrogenase family.</text>
</comment>
<keyword evidence="9" id="KW-1185">Reference proteome</keyword>
<dbReference type="Pfam" id="PF07992">
    <property type="entry name" value="Pyr_redox_2"/>
    <property type="match status" value="2"/>
</dbReference>
<keyword evidence="3" id="KW-0274">FAD</keyword>
<evidence type="ECO:0000259" key="6">
    <source>
        <dbReference type="Pfam" id="PF07992"/>
    </source>
</evidence>
<dbReference type="EMBL" id="JADGJD010000584">
    <property type="protein sequence ID" value="KAJ3049870.1"/>
    <property type="molecule type" value="Genomic_DNA"/>
</dbReference>
<feature type="domain" description="FAD/NAD(P)-binding" evidence="6">
    <location>
        <begin position="18"/>
        <end position="158"/>
    </location>
</feature>
<evidence type="ECO:0000256" key="1">
    <source>
        <dbReference type="ARBA" id="ARBA00005272"/>
    </source>
</evidence>
<keyword evidence="5" id="KW-0520">NAD</keyword>
<keyword evidence="2" id="KW-0285">Flavoprotein</keyword>
<name>A0AAD5SBK1_9FUNG</name>
<evidence type="ECO:0000256" key="3">
    <source>
        <dbReference type="ARBA" id="ARBA00022827"/>
    </source>
</evidence>
<dbReference type="InterPro" id="IPR045024">
    <property type="entry name" value="NDH-2"/>
</dbReference>
<feature type="domain" description="FAD/NAD(P)-binding" evidence="6">
    <location>
        <begin position="251"/>
        <end position="382"/>
    </location>
</feature>
<feature type="domain" description="External alternative NADH-ubiquinone oxidoreductase-like C-terminal" evidence="7">
    <location>
        <begin position="406"/>
        <end position="476"/>
    </location>
</feature>
<dbReference type="InterPro" id="IPR023753">
    <property type="entry name" value="FAD/NAD-binding_dom"/>
</dbReference>
<dbReference type="AlphaFoldDB" id="A0AAD5SBK1"/>
<dbReference type="GO" id="GO:0003954">
    <property type="term" value="F:NADH dehydrogenase activity"/>
    <property type="evidence" value="ECO:0007669"/>
    <property type="project" value="InterPro"/>
</dbReference>
<protein>
    <recommendedName>
        <fullName evidence="10">FAD/NAD(P)-binding domain-containing protein</fullName>
    </recommendedName>
</protein>
<evidence type="ECO:0000256" key="4">
    <source>
        <dbReference type="ARBA" id="ARBA00023002"/>
    </source>
</evidence>
<keyword evidence="4" id="KW-0560">Oxidoreductase</keyword>
<evidence type="ECO:0000259" key="7">
    <source>
        <dbReference type="Pfam" id="PF22366"/>
    </source>
</evidence>
<accession>A0AAD5SBK1</accession>
<dbReference type="PANTHER" id="PTHR43706:SF13">
    <property type="entry name" value="NADH DEHYDROGENASE-RELATED"/>
    <property type="match status" value="1"/>
</dbReference>
<evidence type="ECO:0000313" key="9">
    <source>
        <dbReference type="Proteomes" id="UP001212841"/>
    </source>
</evidence>
<evidence type="ECO:0008006" key="10">
    <source>
        <dbReference type="Google" id="ProtNLM"/>
    </source>
</evidence>
<dbReference type="Gene3D" id="3.50.50.100">
    <property type="match status" value="2"/>
</dbReference>
<dbReference type="InterPro" id="IPR054585">
    <property type="entry name" value="NDH2-like_C"/>
</dbReference>
<dbReference type="Pfam" id="PF22366">
    <property type="entry name" value="NDH2_C"/>
    <property type="match status" value="1"/>
</dbReference>
<dbReference type="SUPFAM" id="SSF51905">
    <property type="entry name" value="FAD/NAD(P)-binding domain"/>
    <property type="match status" value="2"/>
</dbReference>